<comment type="pathway">
    <text evidence="1">Amino-acid biosynthesis; L-asparagine biosynthesis; L-asparagine from L-aspartate (L-Gln route): step 1/1.</text>
</comment>
<feature type="domain" description="Glutamine amidotransferase type-2" evidence="11">
    <location>
        <begin position="2"/>
        <end position="217"/>
    </location>
</feature>
<evidence type="ECO:0000256" key="2">
    <source>
        <dbReference type="ARBA" id="ARBA00005752"/>
    </source>
</evidence>
<evidence type="ECO:0000259" key="11">
    <source>
        <dbReference type="PROSITE" id="PS51278"/>
    </source>
</evidence>
<dbReference type="SUPFAM" id="SSF56235">
    <property type="entry name" value="N-terminal nucleophile aminohydrolases (Ntn hydrolases)"/>
    <property type="match status" value="1"/>
</dbReference>
<dbReference type="InterPro" id="IPR033738">
    <property type="entry name" value="AsnB_N"/>
</dbReference>
<evidence type="ECO:0000256" key="7">
    <source>
        <dbReference type="ARBA" id="ARBA00048741"/>
    </source>
</evidence>
<dbReference type="Pfam" id="PF00733">
    <property type="entry name" value="Asn_synthase"/>
    <property type="match status" value="1"/>
</dbReference>
<dbReference type="InterPro" id="IPR006426">
    <property type="entry name" value="Asn_synth_AEB"/>
</dbReference>
<dbReference type="PANTHER" id="PTHR43284:SF1">
    <property type="entry name" value="ASPARAGINE SYNTHETASE"/>
    <property type="match status" value="1"/>
</dbReference>
<accession>A0A1I7CK93</accession>
<dbReference type="PROSITE" id="PS51278">
    <property type="entry name" value="GATASE_TYPE_2"/>
    <property type="match status" value="1"/>
</dbReference>
<dbReference type="GO" id="GO:0004066">
    <property type="term" value="F:asparagine synthase (glutamine-hydrolyzing) activity"/>
    <property type="evidence" value="ECO:0007669"/>
    <property type="project" value="UniProtKB-EC"/>
</dbReference>
<feature type="binding site" evidence="9">
    <location>
        <begin position="376"/>
        <end position="377"/>
    </location>
    <ligand>
        <name>ATP</name>
        <dbReference type="ChEBI" id="CHEBI:30616"/>
    </ligand>
</feature>
<dbReference type="SUPFAM" id="SSF52402">
    <property type="entry name" value="Adenine nucleotide alpha hydrolases-like"/>
    <property type="match status" value="1"/>
</dbReference>
<dbReference type="GO" id="GO:0006529">
    <property type="term" value="P:asparagine biosynthetic process"/>
    <property type="evidence" value="ECO:0007669"/>
    <property type="project" value="UniProtKB-KW"/>
</dbReference>
<dbReference type="OrthoDB" id="9763290at2"/>
<evidence type="ECO:0000313" key="13">
    <source>
        <dbReference type="Proteomes" id="UP000199594"/>
    </source>
</evidence>
<evidence type="ECO:0000256" key="10">
    <source>
        <dbReference type="PIRSR" id="PIRSR001589-3"/>
    </source>
</evidence>
<dbReference type="CDD" id="cd00712">
    <property type="entry name" value="AsnB"/>
    <property type="match status" value="1"/>
</dbReference>
<dbReference type="PANTHER" id="PTHR43284">
    <property type="entry name" value="ASPARAGINE SYNTHETASE (GLUTAMINE-HYDROLYZING)"/>
    <property type="match status" value="1"/>
</dbReference>
<name>A0A1I7CK93_9GAMM</name>
<gene>
    <name evidence="12" type="ORF">SAMN04487956_1489</name>
</gene>
<evidence type="ECO:0000256" key="4">
    <source>
        <dbReference type="ARBA" id="ARBA00022741"/>
    </source>
</evidence>
<dbReference type="GO" id="GO:0005829">
    <property type="term" value="C:cytosol"/>
    <property type="evidence" value="ECO:0007669"/>
    <property type="project" value="TreeGrafter"/>
</dbReference>
<evidence type="ECO:0000313" key="12">
    <source>
        <dbReference type="EMBL" id="SFT99804.1"/>
    </source>
</evidence>
<dbReference type="Gene3D" id="3.60.20.10">
    <property type="entry name" value="Glutamine Phosphoribosylpyrophosphate, subunit 1, domain 1"/>
    <property type="match status" value="1"/>
</dbReference>
<keyword evidence="4 9" id="KW-0547">Nucleotide-binding</keyword>
<evidence type="ECO:0000256" key="3">
    <source>
        <dbReference type="ARBA" id="ARBA00012737"/>
    </source>
</evidence>
<dbReference type="EMBL" id="FPAQ01000048">
    <property type="protein sequence ID" value="SFT99804.1"/>
    <property type="molecule type" value="Genomic_DNA"/>
</dbReference>
<sequence length="646" mass="71933">MCGIAGAFSVTSRSLPAAVSRMSERLRHRGPDGDGLWSDIDAGIALGHRRLAVQDLTEAGKQPMESPCGRWVIVFNGEIYNHHAIRRDIERATGGCWSGHSDTETLVSAIALWGFDQTLLRLVGMFAVAAWDRSSRSLWLARDRMGEKPLYYGWIDGDFVFASELRAILAYSSGTGLSVSRSSLFLLASLNYIPAPWSIYREIGKLMPGTYLHLKAPTDQSAQATPFWTFPLATRSGSHLEPSSNGGLNACLGQVDAALRRSVKSQMLSDVPLGALLSGGIDSSLVVALMQSESSERIKTFTIGFDESSTDESRYARQIAQHLGTDHHEMILTPTDALGLIPRLPGLLDEPMADSSQIPTMCVMELARRHVTVALSGDGADELFGGYGRYRRIPKAWGRMRMTPRLIWASLNAMVQPALLDHIAALGGNRGLDLLRKSRYYLPRMAGAHSARDLYVGMLMQWIDAPIVKGLEQDPRDSVYQVLSRAESIDLVPFMMEADALTYLPDDVMVKVDRSAMACSLETRAPFLSQEVVELSSRLPLSCKLDRIRGKAILHECLAKHLPRGMFERPKQGFSVPLDTWLRGPLREWAEDLLDSNRIQREGYFDPLVVERVWRAHREGRHNNGHQLWSVLMFQSWLAQHPPMNE</sequence>
<keyword evidence="8" id="KW-0061">Asparagine biosynthesis</keyword>
<dbReference type="AlphaFoldDB" id="A0A1I7CK93"/>
<feature type="binding site" evidence="9">
    <location>
        <position position="102"/>
    </location>
    <ligand>
        <name>L-glutamine</name>
        <dbReference type="ChEBI" id="CHEBI:58359"/>
    </ligand>
</feature>
<proteinExistence type="inferred from homology"/>
<evidence type="ECO:0000256" key="8">
    <source>
        <dbReference type="PIRSR" id="PIRSR001589-1"/>
    </source>
</evidence>
<organism evidence="12 13">
    <name type="scientific">Halomonas saccharevitans</name>
    <dbReference type="NCBI Taxonomy" id="416872"/>
    <lineage>
        <taxon>Bacteria</taxon>
        <taxon>Pseudomonadati</taxon>
        <taxon>Pseudomonadota</taxon>
        <taxon>Gammaproteobacteria</taxon>
        <taxon>Oceanospirillales</taxon>
        <taxon>Halomonadaceae</taxon>
        <taxon>Halomonas</taxon>
    </lineage>
</organism>
<dbReference type="InterPro" id="IPR017932">
    <property type="entry name" value="GATase_2_dom"/>
</dbReference>
<feature type="binding site" evidence="9">
    <location>
        <position position="303"/>
    </location>
    <ligand>
        <name>ATP</name>
        <dbReference type="ChEBI" id="CHEBI:30616"/>
    </ligand>
</feature>
<dbReference type="InterPro" id="IPR029055">
    <property type="entry name" value="Ntn_hydrolases_N"/>
</dbReference>
<dbReference type="NCBIfam" id="TIGR01536">
    <property type="entry name" value="asn_synth_AEB"/>
    <property type="match status" value="1"/>
</dbReference>
<comment type="catalytic activity">
    <reaction evidence="7">
        <text>L-aspartate + L-glutamine + ATP + H2O = L-asparagine + L-glutamate + AMP + diphosphate + H(+)</text>
        <dbReference type="Rhea" id="RHEA:12228"/>
        <dbReference type="ChEBI" id="CHEBI:15377"/>
        <dbReference type="ChEBI" id="CHEBI:15378"/>
        <dbReference type="ChEBI" id="CHEBI:29985"/>
        <dbReference type="ChEBI" id="CHEBI:29991"/>
        <dbReference type="ChEBI" id="CHEBI:30616"/>
        <dbReference type="ChEBI" id="CHEBI:33019"/>
        <dbReference type="ChEBI" id="CHEBI:58048"/>
        <dbReference type="ChEBI" id="CHEBI:58359"/>
        <dbReference type="ChEBI" id="CHEBI:456215"/>
        <dbReference type="EC" id="6.3.5.4"/>
    </reaction>
</comment>
<feature type="site" description="Important for beta-aspartyl-AMP intermediate formation" evidence="10">
    <location>
        <position position="378"/>
    </location>
</feature>
<dbReference type="PIRSF" id="PIRSF001589">
    <property type="entry name" value="Asn_synthetase_glu-h"/>
    <property type="match status" value="1"/>
</dbReference>
<dbReference type="InterPro" id="IPR051786">
    <property type="entry name" value="ASN_synthetase/amidase"/>
</dbReference>
<reference evidence="12 13" key="1">
    <citation type="submission" date="2016-10" db="EMBL/GenBank/DDBJ databases">
        <authorList>
            <person name="de Groot N.N."/>
        </authorList>
    </citation>
    <scope>NUCLEOTIDE SEQUENCE [LARGE SCALE GENOMIC DNA]</scope>
    <source>
        <strain evidence="12 13">CGMCC 1.6493</strain>
    </source>
</reference>
<dbReference type="Pfam" id="PF13522">
    <property type="entry name" value="GATase_6"/>
    <property type="match status" value="1"/>
</dbReference>
<evidence type="ECO:0000256" key="9">
    <source>
        <dbReference type="PIRSR" id="PIRSR001589-2"/>
    </source>
</evidence>
<dbReference type="Gene3D" id="3.40.50.620">
    <property type="entry name" value="HUPs"/>
    <property type="match status" value="1"/>
</dbReference>
<keyword evidence="8" id="KW-0028">Amino-acid biosynthesis</keyword>
<protein>
    <recommendedName>
        <fullName evidence="3">asparagine synthase (glutamine-hydrolyzing)</fullName>
        <ecNumber evidence="3">6.3.5.4</ecNumber>
    </recommendedName>
</protein>
<keyword evidence="5 9" id="KW-0067">ATP-binding</keyword>
<dbReference type="InterPro" id="IPR001962">
    <property type="entry name" value="Asn_synthase"/>
</dbReference>
<evidence type="ECO:0000256" key="6">
    <source>
        <dbReference type="ARBA" id="ARBA00022962"/>
    </source>
</evidence>
<evidence type="ECO:0000256" key="5">
    <source>
        <dbReference type="ARBA" id="ARBA00022840"/>
    </source>
</evidence>
<dbReference type="Proteomes" id="UP000199594">
    <property type="component" value="Unassembled WGS sequence"/>
</dbReference>
<dbReference type="CDD" id="cd01991">
    <property type="entry name" value="Asn_synthase_B_C"/>
    <property type="match status" value="1"/>
</dbReference>
<keyword evidence="6 8" id="KW-0315">Glutamine amidotransferase</keyword>
<dbReference type="RefSeq" id="WP_089851950.1">
    <property type="nucleotide sequence ID" value="NZ_FPAQ01000048.1"/>
</dbReference>
<dbReference type="EC" id="6.3.5.4" evidence="3"/>
<dbReference type="InterPro" id="IPR014729">
    <property type="entry name" value="Rossmann-like_a/b/a_fold"/>
</dbReference>
<evidence type="ECO:0000256" key="1">
    <source>
        <dbReference type="ARBA" id="ARBA00005187"/>
    </source>
</evidence>
<comment type="similarity">
    <text evidence="2">Belongs to the asparagine synthetase family.</text>
</comment>
<feature type="active site" description="For GATase activity" evidence="8">
    <location>
        <position position="2"/>
    </location>
</feature>
<dbReference type="GO" id="GO:0005524">
    <property type="term" value="F:ATP binding"/>
    <property type="evidence" value="ECO:0007669"/>
    <property type="project" value="UniProtKB-KW"/>
</dbReference>
<feature type="binding site" evidence="9">
    <location>
        <position position="276"/>
    </location>
    <ligand>
        <name>ATP</name>
        <dbReference type="ChEBI" id="CHEBI:30616"/>
    </ligand>
</feature>